<name>A0ABM6F1I5_9BURK</name>
<keyword evidence="3" id="KW-1185">Reference proteome</keyword>
<sequence>MRAIPSHRGRPRPRRPARGFALIEILVSVVILLVALLGAAGLLARSNQMEMETYQRVQALTLLQDMAARLNANRQVAPCYAAGSPMTVLGSGSTSAPACALGNAAQQALTTTDLAAWNTALLGSAETSGGKSLGAMIGALGCIESVDPVNQVYRISVAWQGLAKTVAPALPCGSGSFGDDTTRRVVSIQVRIATLS</sequence>
<feature type="transmembrane region" description="Helical" evidence="1">
    <location>
        <begin position="21"/>
        <end position="44"/>
    </location>
</feature>
<evidence type="ECO:0000313" key="2">
    <source>
        <dbReference type="EMBL" id="AOZ05188.1"/>
    </source>
</evidence>
<dbReference type="Pfam" id="PF07963">
    <property type="entry name" value="N_methyl"/>
    <property type="match status" value="1"/>
</dbReference>
<reference evidence="2 3" key="1">
    <citation type="submission" date="2016-10" db="EMBL/GenBank/DDBJ databases">
        <title>Complete genome sequences of three Cupriavidus strains isolated from various Malaysian environments.</title>
        <authorList>
            <person name="Abdullah A.A.-A."/>
            <person name="Shafie N.A.H."/>
            <person name="Lau N.S."/>
        </authorList>
    </citation>
    <scope>NUCLEOTIDE SEQUENCE [LARGE SCALE GENOMIC DNA]</scope>
    <source>
        <strain evidence="2 3">USMAA1020</strain>
    </source>
</reference>
<proteinExistence type="predicted"/>
<dbReference type="EMBL" id="CP017754">
    <property type="protein sequence ID" value="AOZ05188.1"/>
    <property type="molecule type" value="Genomic_DNA"/>
</dbReference>
<dbReference type="RefSeq" id="WP_071068646.1">
    <property type="nucleotide sequence ID" value="NZ_CP017754.1"/>
</dbReference>
<protein>
    <submittedName>
        <fullName evidence="2">Type IV pilus modification protein PilV</fullName>
    </submittedName>
</protein>
<keyword evidence="1" id="KW-0472">Membrane</keyword>
<keyword evidence="1" id="KW-1133">Transmembrane helix</keyword>
<evidence type="ECO:0000256" key="1">
    <source>
        <dbReference type="SAM" id="Phobius"/>
    </source>
</evidence>
<accession>A0ABM6F1I5</accession>
<dbReference type="Proteomes" id="UP000177515">
    <property type="component" value="Chromosome 1"/>
</dbReference>
<gene>
    <name evidence="2" type="ORF">BKK80_04620</name>
</gene>
<organism evidence="2 3">
    <name type="scientific">Cupriavidus malaysiensis</name>
    <dbReference type="NCBI Taxonomy" id="367825"/>
    <lineage>
        <taxon>Bacteria</taxon>
        <taxon>Pseudomonadati</taxon>
        <taxon>Pseudomonadota</taxon>
        <taxon>Betaproteobacteria</taxon>
        <taxon>Burkholderiales</taxon>
        <taxon>Burkholderiaceae</taxon>
        <taxon>Cupriavidus</taxon>
    </lineage>
</organism>
<dbReference type="NCBIfam" id="TIGR02532">
    <property type="entry name" value="IV_pilin_GFxxxE"/>
    <property type="match status" value="1"/>
</dbReference>
<keyword evidence="1" id="KW-0812">Transmembrane</keyword>
<evidence type="ECO:0000313" key="3">
    <source>
        <dbReference type="Proteomes" id="UP000177515"/>
    </source>
</evidence>
<dbReference type="InterPro" id="IPR012902">
    <property type="entry name" value="N_methyl_site"/>
</dbReference>